<proteinExistence type="predicted"/>
<organism evidence="1 2">
    <name type="scientific">Pannonibacter phragmitetus</name>
    <dbReference type="NCBI Taxonomy" id="121719"/>
    <lineage>
        <taxon>Bacteria</taxon>
        <taxon>Pseudomonadati</taxon>
        <taxon>Pseudomonadota</taxon>
        <taxon>Alphaproteobacteria</taxon>
        <taxon>Hyphomicrobiales</taxon>
        <taxon>Stappiaceae</taxon>
        <taxon>Pannonibacter</taxon>
    </lineage>
</organism>
<evidence type="ECO:0000313" key="2">
    <source>
        <dbReference type="Proteomes" id="UP000064921"/>
    </source>
</evidence>
<name>A0A0U3MXS8_9HYPH</name>
<reference evidence="1 2" key="1">
    <citation type="submission" date="2015-10" db="EMBL/GenBank/DDBJ databases">
        <title>The world's first case of liver abscess caused by Pannonibacter phragmitetus.</title>
        <authorList>
            <person name="Ming D."/>
            <person name="Wang M."/>
            <person name="Zhou Y."/>
            <person name="Jiang T."/>
            <person name="Hu S."/>
        </authorList>
    </citation>
    <scope>NUCLEOTIDE SEQUENCE [LARGE SCALE GENOMIC DNA]</scope>
    <source>
        <strain evidence="1 2">31801</strain>
    </source>
</reference>
<dbReference type="Proteomes" id="UP000064921">
    <property type="component" value="Chromosome"/>
</dbReference>
<dbReference type="KEGG" id="pphr:APZ00_20310"/>
<gene>
    <name evidence="1" type="ORF">APZ00_20310</name>
</gene>
<evidence type="ECO:0000313" key="1">
    <source>
        <dbReference type="EMBL" id="ALV29095.1"/>
    </source>
</evidence>
<dbReference type="AlphaFoldDB" id="A0A0U3MXS8"/>
<keyword evidence="2" id="KW-1185">Reference proteome</keyword>
<accession>A0A0U3MXS8</accession>
<protein>
    <submittedName>
        <fullName evidence="1">Uncharacterized protein</fullName>
    </submittedName>
</protein>
<sequence length="79" mass="9060">MLTSDLRQTMTCKECMFQLPIPCRSVFSGIIHSSLPRELTSCRRDVGAAKPVIFAVLSRGDLDYRVEFKRLDEDFFGEE</sequence>
<dbReference type="EMBL" id="CP013068">
    <property type="protein sequence ID" value="ALV29095.1"/>
    <property type="molecule type" value="Genomic_DNA"/>
</dbReference>